<name>A0A7G9U8U0_GVPB</name>
<dbReference type="InterPro" id="IPR009235">
    <property type="entry name" value="AcMNPV_Orf146"/>
</dbReference>
<accession>A0A7G9U8U0</accession>
<protein>
    <submittedName>
        <fullName evidence="1">ORF7</fullName>
    </submittedName>
</protein>
<reference evidence="1" key="1">
    <citation type="submission" date="2019-11" db="EMBL/GenBank/DDBJ databases">
        <title>Studies on the baculoviruses infecting the caterpillars, Spilarctia obliqua Walker (Erebidae) and Pieris brassicae Linn. (Pieridae) (Insecta: Lepidoptera).</title>
        <authorList>
            <person name="Paul S."/>
            <person name="Arumugaperumal A."/>
            <person name="Sathiya Balasingh Thangapandi E.J.J."/>
            <person name="Sarjubala Devi H."/>
            <person name="Johnson T."/>
            <person name="Maisnam S."/>
            <person name="Krishnavel S."/>
            <person name="Soman Syamala S."/>
            <person name="Ramamoorthy S."/>
            <person name="Karthikeyan R."/>
            <person name="Subburaman C."/>
            <person name="Jeyaprakash R."/>
            <person name="Azhaguchamy M."/>
            <person name="Ramaiyer V."/>
            <person name="Sivasubramaniam S."/>
        </authorList>
    </citation>
    <scope>NUCLEOTIDE SEQUENCE</scope>
    <source>
        <strain evidence="1">Manipur</strain>
    </source>
</reference>
<organism evidence="1">
    <name type="scientific">Pieris brassicae granulosis virus</name>
    <name type="common">PbGV</name>
    <name type="synonym">Pieris brassicae granulovirus</name>
    <dbReference type="NCBI Taxonomy" id="10465"/>
    <lineage>
        <taxon>Viruses</taxon>
        <taxon>Viruses incertae sedis</taxon>
        <taxon>Naldaviricetes</taxon>
        <taxon>Lefavirales</taxon>
        <taxon>Baculoviridae</taxon>
        <taxon>Betabaculovirus</taxon>
        <taxon>Betabaculovirus arrapae</taxon>
    </lineage>
</organism>
<sequence>MFQIGRANSNDEVNIVFQMSNTLNSVTQFAYKFIDTPRMTRTKLVSGLDANRQINCVFGGYNPISTDNFVMSMFRLPYLIPDILNHTKINIVKVVTTKHQEFWYIIGVKRGNELPAAVSLKKLLCTNKNTKNKLCD</sequence>
<dbReference type="Pfam" id="PF05959">
    <property type="entry name" value="DUF884"/>
    <property type="match status" value="1"/>
</dbReference>
<dbReference type="EMBL" id="MN750575">
    <property type="protein sequence ID" value="QNN89521.1"/>
    <property type="molecule type" value="Genomic_DNA"/>
</dbReference>
<proteinExistence type="predicted"/>
<organismHost>
    <name type="scientific">Pieris brassicae</name>
    <name type="common">White butterfly</name>
    <name type="synonym">Large white butterfly</name>
    <dbReference type="NCBI Taxonomy" id="7116"/>
</organismHost>
<evidence type="ECO:0000313" key="1">
    <source>
        <dbReference type="EMBL" id="QNN89521.1"/>
    </source>
</evidence>